<evidence type="ECO:0000313" key="6">
    <source>
        <dbReference type="Proteomes" id="UP001204851"/>
    </source>
</evidence>
<dbReference type="SUPFAM" id="SSF58104">
    <property type="entry name" value="Methyl-accepting chemotaxis protein (MCP) signaling domain"/>
    <property type="match status" value="1"/>
</dbReference>
<dbReference type="InterPro" id="IPR004089">
    <property type="entry name" value="MCPsignal_dom"/>
</dbReference>
<name>A0ABT1BNS2_9BURK</name>
<keyword evidence="3" id="KW-1133">Transmembrane helix</keyword>
<feature type="domain" description="Methyl-accepting transducer" evidence="4">
    <location>
        <begin position="86"/>
        <end position="249"/>
    </location>
</feature>
<dbReference type="Proteomes" id="UP001204851">
    <property type="component" value="Unassembled WGS sequence"/>
</dbReference>
<keyword evidence="1 2" id="KW-0807">Transducer</keyword>
<evidence type="ECO:0000313" key="5">
    <source>
        <dbReference type="EMBL" id="MCO5977852.1"/>
    </source>
</evidence>
<sequence length="384" mass="40257">MSTAVSRFRPAWHGTLALGALGAVGAVLVSDGSAWGWGLGAVLASLAAGLAWASRPTAPATGLPAPWQAYLASEQRFCEQISPVWSGQIESSRQQMEQAIASLSERFGAIASALDSTLAQGSGDGTEAHTVRARSEARLNEVLQALHGSQTANQRTLSRVQGLEGFVTELKDMAEAVAKIAQQTNLLAINAAIEAAHAGPMGRGFATVAAEVRTLSQRSGETGAHIAEKIRLINQAIAEARAAAEASAQHEAQAAQASGAAIQGVLDEFGTLTEGLRQAAGQLREGSTRIQAEVYESLVQLQFQDRVSQILCHVRDNVQRLPEVVEAHQQRIAQDGQPHPLDATPLLAELAQTYAMADERAVHAGAPTPAASTAAAAETEITFF</sequence>
<protein>
    <submittedName>
        <fullName evidence="5">Methyl-accepting chemotaxis protein</fullName>
    </submittedName>
</protein>
<dbReference type="SMART" id="SM00283">
    <property type="entry name" value="MA"/>
    <property type="match status" value="1"/>
</dbReference>
<gene>
    <name evidence="5" type="ORF">M0L44_14170</name>
</gene>
<dbReference type="PANTHER" id="PTHR32089:SF112">
    <property type="entry name" value="LYSOZYME-LIKE PROTEIN-RELATED"/>
    <property type="match status" value="1"/>
</dbReference>
<evidence type="ECO:0000259" key="4">
    <source>
        <dbReference type="PROSITE" id="PS50111"/>
    </source>
</evidence>
<evidence type="ECO:0000256" key="2">
    <source>
        <dbReference type="PROSITE-ProRule" id="PRU00284"/>
    </source>
</evidence>
<evidence type="ECO:0000256" key="1">
    <source>
        <dbReference type="ARBA" id="ARBA00023224"/>
    </source>
</evidence>
<feature type="transmembrane region" description="Helical" evidence="3">
    <location>
        <begin position="35"/>
        <end position="53"/>
    </location>
</feature>
<organism evidence="5 6">
    <name type="scientific">Ideonella oryzae</name>
    <dbReference type="NCBI Taxonomy" id="2937441"/>
    <lineage>
        <taxon>Bacteria</taxon>
        <taxon>Pseudomonadati</taxon>
        <taxon>Pseudomonadota</taxon>
        <taxon>Betaproteobacteria</taxon>
        <taxon>Burkholderiales</taxon>
        <taxon>Sphaerotilaceae</taxon>
        <taxon>Ideonella</taxon>
    </lineage>
</organism>
<reference evidence="5 6" key="1">
    <citation type="submission" date="2022-06" db="EMBL/GenBank/DDBJ databases">
        <title>Ideonella sp. NS12-5 Genome sequencing and assembly.</title>
        <authorList>
            <person name="Jung Y."/>
        </authorList>
    </citation>
    <scope>NUCLEOTIDE SEQUENCE [LARGE SCALE GENOMIC DNA]</scope>
    <source>
        <strain evidence="5 6">NS12-5</strain>
    </source>
</reference>
<dbReference type="RefSeq" id="WP_252770401.1">
    <property type="nucleotide sequence ID" value="NZ_JAMXMC010000007.1"/>
</dbReference>
<keyword evidence="6" id="KW-1185">Reference proteome</keyword>
<dbReference type="PANTHER" id="PTHR32089">
    <property type="entry name" value="METHYL-ACCEPTING CHEMOTAXIS PROTEIN MCPB"/>
    <property type="match status" value="1"/>
</dbReference>
<keyword evidence="3" id="KW-0472">Membrane</keyword>
<dbReference type="Gene3D" id="1.10.287.950">
    <property type="entry name" value="Methyl-accepting chemotaxis protein"/>
    <property type="match status" value="1"/>
</dbReference>
<dbReference type="Pfam" id="PF00015">
    <property type="entry name" value="MCPsignal"/>
    <property type="match status" value="1"/>
</dbReference>
<proteinExistence type="predicted"/>
<keyword evidence="3" id="KW-0812">Transmembrane</keyword>
<comment type="caution">
    <text evidence="5">The sequence shown here is derived from an EMBL/GenBank/DDBJ whole genome shotgun (WGS) entry which is preliminary data.</text>
</comment>
<accession>A0ABT1BNS2</accession>
<evidence type="ECO:0000256" key="3">
    <source>
        <dbReference type="SAM" id="Phobius"/>
    </source>
</evidence>
<feature type="transmembrane region" description="Helical" evidence="3">
    <location>
        <begin position="12"/>
        <end position="29"/>
    </location>
</feature>
<dbReference type="PROSITE" id="PS50111">
    <property type="entry name" value="CHEMOTAXIS_TRANSDUC_2"/>
    <property type="match status" value="1"/>
</dbReference>
<dbReference type="EMBL" id="JAMXMC010000007">
    <property type="protein sequence ID" value="MCO5977852.1"/>
    <property type="molecule type" value="Genomic_DNA"/>
</dbReference>